<dbReference type="Gene3D" id="2.30.110.20">
    <property type="entry name" value="Hcp1-like"/>
    <property type="match status" value="1"/>
</dbReference>
<dbReference type="InterPro" id="IPR036624">
    <property type="entry name" value="Hcp1-lik_sf"/>
</dbReference>
<protein>
    <submittedName>
        <fullName evidence="1">Type VI secretion system effector, Hcp1 family</fullName>
    </submittedName>
</protein>
<dbReference type="EMBL" id="JFGV01000051">
    <property type="protein sequence ID" value="EYU14303.1"/>
    <property type="molecule type" value="Genomic_DNA"/>
</dbReference>
<dbReference type="RefSeq" id="WP_011146791.1">
    <property type="nucleotide sequence ID" value="NZ_CAWLTM010000064.1"/>
</dbReference>
<comment type="caution">
    <text evidence="1">The sequence shown here is derived from an EMBL/GenBank/DDBJ whole genome shotgun (WGS) entry which is preliminary data.</text>
</comment>
<dbReference type="PANTHER" id="PTHR34319:SF7">
    <property type="entry name" value="HNH ENDONUCLEASE DOMAIN-CONTAINING PROTEIN"/>
    <property type="match status" value="1"/>
</dbReference>
<name>A0A022PH97_9GAMM</name>
<dbReference type="InterPro" id="IPR008514">
    <property type="entry name" value="T6SS_Hcp"/>
</dbReference>
<accession>A0A022PH97</accession>
<gene>
    <name evidence="1" type="ORF">BA1DRAFT_03156</name>
</gene>
<sequence length="159" mass="17881">MANMIYVTIKGESQGLISQGCSTLDSIGNRYQHGHENQIMVLQFNHGLTVAQNVNYQPVNFIKLLDKSSPLLMIAAANHERLELTFDIYRTSQIGSQELFYSILLTGAKICDLNVNCPHVINDNNGQPEEVISVQYVNITCRHHMAGTSGYCIWDEMVY</sequence>
<dbReference type="AlphaFoldDB" id="A0A022PH97"/>
<dbReference type="GeneID" id="48848828"/>
<dbReference type="SUPFAM" id="SSF141452">
    <property type="entry name" value="Hcp1-like"/>
    <property type="match status" value="1"/>
</dbReference>
<dbReference type="NCBIfam" id="TIGR03344">
    <property type="entry name" value="VI_effect_Hcp1"/>
    <property type="match status" value="1"/>
</dbReference>
<dbReference type="PATRIC" id="fig|1393736.3.peg.3232"/>
<keyword evidence="2" id="KW-1185">Reference proteome</keyword>
<reference evidence="1 2" key="1">
    <citation type="submission" date="2014-03" db="EMBL/GenBank/DDBJ databases">
        <title>Draft Genome of Photorhabdus luminescens BA1, an Egyptian Isolate.</title>
        <authorList>
            <person name="Ghazal S."/>
            <person name="Hurst S.G.IV."/>
            <person name="Morris K."/>
            <person name="Thomas K."/>
            <person name="Tisa L.S."/>
        </authorList>
    </citation>
    <scope>NUCLEOTIDE SEQUENCE [LARGE SCALE GENOMIC DNA]</scope>
    <source>
        <strain evidence="1 2">BA1</strain>
    </source>
</reference>
<organism evidence="1 2">
    <name type="scientific">Photorhabdus aegyptia</name>
    <dbReference type="NCBI Taxonomy" id="2805098"/>
    <lineage>
        <taxon>Bacteria</taxon>
        <taxon>Pseudomonadati</taxon>
        <taxon>Pseudomonadota</taxon>
        <taxon>Gammaproteobacteria</taxon>
        <taxon>Enterobacterales</taxon>
        <taxon>Morganellaceae</taxon>
        <taxon>Photorhabdus</taxon>
    </lineage>
</organism>
<dbReference type="PANTHER" id="PTHR34319">
    <property type="entry name" value="MAJOR EXPORTED PROTEIN"/>
    <property type="match status" value="1"/>
</dbReference>
<proteinExistence type="predicted"/>
<evidence type="ECO:0000313" key="2">
    <source>
        <dbReference type="Proteomes" id="UP000023464"/>
    </source>
</evidence>
<dbReference type="Pfam" id="PF05638">
    <property type="entry name" value="T6SS_HCP"/>
    <property type="match status" value="1"/>
</dbReference>
<evidence type="ECO:0000313" key="1">
    <source>
        <dbReference type="EMBL" id="EYU14303.1"/>
    </source>
</evidence>
<dbReference type="Proteomes" id="UP000023464">
    <property type="component" value="Unassembled WGS sequence"/>
</dbReference>
<dbReference type="InterPro" id="IPR052947">
    <property type="entry name" value="T6SS_Hcp1_domain"/>
</dbReference>